<dbReference type="EMBL" id="JAAVJD010000243">
    <property type="protein sequence ID" value="NJQ08102.1"/>
    <property type="molecule type" value="Genomic_DNA"/>
</dbReference>
<dbReference type="InterPro" id="IPR036688">
    <property type="entry name" value="MoeA_C_domain_IV_sf"/>
</dbReference>
<comment type="function">
    <text evidence="1 7">Catalyzes the insertion of molybdate into adenylated molybdopterin with the concomitant release of AMP.</text>
</comment>
<feature type="compositionally biased region" description="Pro residues" evidence="8">
    <location>
        <begin position="41"/>
        <end position="54"/>
    </location>
</feature>
<sequence length="570" mass="58495">MPAAAPRSGRSKRRAARARKAAAPSASRDDRSSPKPEPGPEPRPAPVTPEPSAPEPASESTPEPAPQPQPAPAPTAARPEVDELALPPLLAEWNSSGRRAPDWQTARETAFRAVRPLPAALRSLERALGHTLAEPLPALTDLPAFDTAAMDGWAVSGPGPWHLVTPMAEPRDEAAAKDATKDRGPADATADPADATADPADPTADPTGAPAATGAGAVPPPPAHPPRPQTPPAVLAGSAEPEPLADGLAVAIATGARVPVATSAVLRSERGRVSAGQLRGRNPEPGADIRPRGQECRSGTELLPAGTAVTPAVLGLAAAAGYDQLTVHPRPRVEVLVLGDELLHRGLPSGGRIRDALGPMTGPWLTMLGAEVLVTRRLGDDAEALYEAVSTSRAHLVVTTGSTAAGPADRLRPVLDRLGARLRVDGVAVRPGHPMLLAELPDGRPLVGLPGNPLAAVTGLLTLGAPLLASLAGRELLPLPAVELTEEVPGHESDTRVVPVRYPAAEPTQSPRFSTGLGGRRDGRTPRAQPVRFSGPAMLRGLAGADALALVPPGGAPLGQRVPLVELPRG</sequence>
<comment type="similarity">
    <text evidence="3 7">Belongs to the MoeA family.</text>
</comment>
<keyword evidence="4 7" id="KW-0500">Molybdenum</keyword>
<dbReference type="Gene3D" id="2.170.190.11">
    <property type="entry name" value="Molybdopterin biosynthesis moea protein, domain 3"/>
    <property type="match status" value="2"/>
</dbReference>
<evidence type="ECO:0000256" key="3">
    <source>
        <dbReference type="ARBA" id="ARBA00010763"/>
    </source>
</evidence>
<dbReference type="Gene3D" id="2.40.340.10">
    <property type="entry name" value="MoeA, C-terminal, domain IV"/>
    <property type="match status" value="1"/>
</dbReference>
<dbReference type="Pfam" id="PF03453">
    <property type="entry name" value="MoeA_N"/>
    <property type="match status" value="1"/>
</dbReference>
<evidence type="ECO:0000256" key="8">
    <source>
        <dbReference type="SAM" id="MobiDB-lite"/>
    </source>
</evidence>
<proteinExistence type="inferred from homology"/>
<evidence type="ECO:0000259" key="9">
    <source>
        <dbReference type="SMART" id="SM00852"/>
    </source>
</evidence>
<dbReference type="PANTHER" id="PTHR10192:SF5">
    <property type="entry name" value="GEPHYRIN"/>
    <property type="match status" value="1"/>
</dbReference>
<feature type="compositionally biased region" description="Low complexity" evidence="8">
    <location>
        <begin position="186"/>
        <end position="217"/>
    </location>
</feature>
<comment type="catalytic activity">
    <reaction evidence="6">
        <text>adenylyl-molybdopterin + molybdate = Mo-molybdopterin + AMP + H(+)</text>
        <dbReference type="Rhea" id="RHEA:35047"/>
        <dbReference type="ChEBI" id="CHEBI:15378"/>
        <dbReference type="ChEBI" id="CHEBI:36264"/>
        <dbReference type="ChEBI" id="CHEBI:62727"/>
        <dbReference type="ChEBI" id="CHEBI:71302"/>
        <dbReference type="ChEBI" id="CHEBI:456215"/>
        <dbReference type="EC" id="2.10.1.1"/>
    </reaction>
</comment>
<evidence type="ECO:0000256" key="1">
    <source>
        <dbReference type="ARBA" id="ARBA00002901"/>
    </source>
</evidence>
<evidence type="ECO:0000256" key="5">
    <source>
        <dbReference type="ARBA" id="ARBA00023150"/>
    </source>
</evidence>
<organism evidence="10 11">
    <name type="scientific">Streptomyces lonarensis</name>
    <dbReference type="NCBI Taxonomy" id="700599"/>
    <lineage>
        <taxon>Bacteria</taxon>
        <taxon>Bacillati</taxon>
        <taxon>Actinomycetota</taxon>
        <taxon>Actinomycetes</taxon>
        <taxon>Kitasatosporales</taxon>
        <taxon>Streptomycetaceae</taxon>
        <taxon>Streptomyces</taxon>
    </lineage>
</organism>
<keyword evidence="7 10" id="KW-0808">Transferase</keyword>
<protein>
    <recommendedName>
        <fullName evidence="7">Molybdopterin molybdenumtransferase</fullName>
        <ecNumber evidence="7">2.10.1.1</ecNumber>
    </recommendedName>
</protein>
<dbReference type="GO" id="GO:0061599">
    <property type="term" value="F:molybdopterin molybdotransferase activity"/>
    <property type="evidence" value="ECO:0007669"/>
    <property type="project" value="UniProtKB-UniRule"/>
</dbReference>
<name>A0A7X6D4M5_9ACTN</name>
<dbReference type="AlphaFoldDB" id="A0A7X6D4M5"/>
<feature type="region of interest" description="Disordered" evidence="8">
    <location>
        <begin position="171"/>
        <end position="239"/>
    </location>
</feature>
<dbReference type="InterPro" id="IPR038987">
    <property type="entry name" value="MoeA-like"/>
</dbReference>
<feature type="region of interest" description="Disordered" evidence="8">
    <location>
        <begin position="1"/>
        <end position="104"/>
    </location>
</feature>
<dbReference type="GO" id="GO:0005829">
    <property type="term" value="C:cytosol"/>
    <property type="evidence" value="ECO:0007669"/>
    <property type="project" value="TreeGrafter"/>
</dbReference>
<dbReference type="SMART" id="SM00852">
    <property type="entry name" value="MoCF_biosynth"/>
    <property type="match status" value="1"/>
</dbReference>
<feature type="compositionally biased region" description="Basic and acidic residues" evidence="8">
    <location>
        <begin position="171"/>
        <end position="185"/>
    </location>
</feature>
<comment type="pathway">
    <text evidence="2 7">Cofactor biosynthesis; molybdopterin biosynthesis.</text>
</comment>
<dbReference type="Gene3D" id="3.40.980.10">
    <property type="entry name" value="MoaB/Mog-like domain"/>
    <property type="match status" value="1"/>
</dbReference>
<keyword evidence="7" id="KW-0479">Metal-binding</keyword>
<evidence type="ECO:0000313" key="11">
    <source>
        <dbReference type="Proteomes" id="UP000578686"/>
    </source>
</evidence>
<dbReference type="InterPro" id="IPR001453">
    <property type="entry name" value="MoaB/Mog_dom"/>
</dbReference>
<dbReference type="InterPro" id="IPR036425">
    <property type="entry name" value="MoaB/Mog-like_dom_sf"/>
</dbReference>
<dbReference type="Proteomes" id="UP000578686">
    <property type="component" value="Unassembled WGS sequence"/>
</dbReference>
<reference evidence="10 11" key="1">
    <citation type="submission" date="2020-03" db="EMBL/GenBank/DDBJ databases">
        <title>Draft genome of Streptomyces sp. ventii, isolated from the Axial Seamount in the Pacific Ocean, and resequencing of the two type strains Streptomyces lonarensis strain NCL 716 and Streptomyces bohaiensis strain 11A07.</title>
        <authorList>
            <person name="Loughran R.M."/>
            <person name="Pfannmuller K.M."/>
            <person name="Wasson B.J."/>
            <person name="Deadmond M.C."/>
            <person name="Paddock B.E."/>
            <person name="Koyack M.J."/>
            <person name="Gallegos D.A."/>
            <person name="Mitchell E.A."/>
            <person name="Ushijima B."/>
            <person name="Saw J.H."/>
            <person name="Mcphail K.L."/>
            <person name="Videau P."/>
        </authorList>
    </citation>
    <scope>NUCLEOTIDE SEQUENCE [LARGE SCALE GENOMIC DNA]</scope>
    <source>
        <strain evidence="10 11">NCL716</strain>
    </source>
</reference>
<feature type="compositionally biased region" description="Basic residues" evidence="8">
    <location>
        <begin position="9"/>
        <end position="20"/>
    </location>
</feature>
<keyword evidence="7" id="KW-0460">Magnesium</keyword>
<feature type="compositionally biased region" description="Basic and acidic residues" evidence="8">
    <location>
        <begin position="27"/>
        <end position="40"/>
    </location>
</feature>
<comment type="caution">
    <text evidence="10">The sequence shown here is derived from an EMBL/GenBank/DDBJ whole genome shotgun (WGS) entry which is preliminary data.</text>
</comment>
<dbReference type="InterPro" id="IPR005110">
    <property type="entry name" value="MoeA_linker/N"/>
</dbReference>
<dbReference type="Pfam" id="PF03454">
    <property type="entry name" value="MoeA_C"/>
    <property type="match status" value="1"/>
</dbReference>
<evidence type="ECO:0000256" key="7">
    <source>
        <dbReference type="RuleBase" id="RU365090"/>
    </source>
</evidence>
<keyword evidence="5 7" id="KW-0501">Molybdenum cofactor biosynthesis</keyword>
<dbReference type="InterPro" id="IPR036135">
    <property type="entry name" value="MoeA_linker/N_sf"/>
</dbReference>
<evidence type="ECO:0000256" key="4">
    <source>
        <dbReference type="ARBA" id="ARBA00022505"/>
    </source>
</evidence>
<evidence type="ECO:0000256" key="2">
    <source>
        <dbReference type="ARBA" id="ARBA00005046"/>
    </source>
</evidence>
<feature type="compositionally biased region" description="Pro residues" evidence="8">
    <location>
        <begin position="63"/>
        <end position="73"/>
    </location>
</feature>
<dbReference type="UniPathway" id="UPA00344"/>
<feature type="region of interest" description="Disordered" evidence="8">
    <location>
        <begin position="271"/>
        <end position="292"/>
    </location>
</feature>
<dbReference type="Pfam" id="PF00994">
    <property type="entry name" value="MoCF_biosynth"/>
    <property type="match status" value="1"/>
</dbReference>
<dbReference type="GO" id="GO:0006777">
    <property type="term" value="P:Mo-molybdopterin cofactor biosynthetic process"/>
    <property type="evidence" value="ECO:0007669"/>
    <property type="project" value="UniProtKB-UniRule"/>
</dbReference>
<gene>
    <name evidence="10" type="ORF">HCN56_21590</name>
</gene>
<evidence type="ECO:0000256" key="6">
    <source>
        <dbReference type="ARBA" id="ARBA00047317"/>
    </source>
</evidence>
<dbReference type="SUPFAM" id="SSF63882">
    <property type="entry name" value="MoeA N-terminal region -like"/>
    <property type="match status" value="2"/>
</dbReference>
<feature type="region of interest" description="Disordered" evidence="8">
    <location>
        <begin position="505"/>
        <end position="532"/>
    </location>
</feature>
<dbReference type="EC" id="2.10.1.1" evidence="7"/>
<feature type="compositionally biased region" description="Pro residues" evidence="8">
    <location>
        <begin position="218"/>
        <end position="231"/>
    </location>
</feature>
<dbReference type="InterPro" id="IPR005111">
    <property type="entry name" value="MoeA_C_domain_IV"/>
</dbReference>
<dbReference type="CDD" id="cd00887">
    <property type="entry name" value="MoeA"/>
    <property type="match status" value="1"/>
</dbReference>
<feature type="domain" description="MoaB/Mog" evidence="9">
    <location>
        <begin position="334"/>
        <end position="470"/>
    </location>
</feature>
<dbReference type="GO" id="GO:0046872">
    <property type="term" value="F:metal ion binding"/>
    <property type="evidence" value="ECO:0007669"/>
    <property type="project" value="UniProtKB-UniRule"/>
</dbReference>
<comment type="cofactor">
    <cofactor evidence="7">
        <name>Mg(2+)</name>
        <dbReference type="ChEBI" id="CHEBI:18420"/>
    </cofactor>
</comment>
<keyword evidence="11" id="KW-1185">Reference proteome</keyword>
<dbReference type="PANTHER" id="PTHR10192">
    <property type="entry name" value="MOLYBDOPTERIN BIOSYNTHESIS PROTEIN"/>
    <property type="match status" value="1"/>
</dbReference>
<dbReference type="Gene3D" id="3.90.105.10">
    <property type="entry name" value="Molybdopterin biosynthesis moea protein, domain 2"/>
    <property type="match status" value="2"/>
</dbReference>
<accession>A0A7X6D4M5</accession>
<dbReference type="SUPFAM" id="SSF53218">
    <property type="entry name" value="Molybdenum cofactor biosynthesis proteins"/>
    <property type="match status" value="1"/>
</dbReference>
<evidence type="ECO:0000313" key="10">
    <source>
        <dbReference type="EMBL" id="NJQ08102.1"/>
    </source>
</evidence>